<sequence>MTAEATIGAALTRIGGTLQRRDFRWWFGSQVVSASGNATQVVALSWVVLQHTGNAFWLSVLMVCSWGPMLLLGPWAGARVDRHDRRRILLLTQFLLMLSGLLLSLLTAVGSLTLWIILGMSLFGGAVTSLDSPARQVFIVDLVGKDGLAGAVGLWEVVVNSSRVLGPAIGGALLATVGPGACFLVNAVALLAPLYVLWRLVPPADAEHVRPPRERGAIRSGLRYAWGNPTVRACLPMAAAGGMLFTMGIALPVLATRTFHLGGGGYGALLAAFGLGALPGALFAAATQAPTGPRVRTLALATGGSVLLVAYSPFLVLAFAAMALAGFTSIWFIATANTLVQLRSAPEMRGRVMGLWGMALPGTVPITGFAVSAVIETLGARSGFACSGAAMLVTALLGWKALADRD</sequence>
<dbReference type="InterPro" id="IPR036259">
    <property type="entry name" value="MFS_trans_sf"/>
</dbReference>
<dbReference type="RefSeq" id="WP_380517371.1">
    <property type="nucleotide sequence ID" value="NZ_JBHEZX010000022.1"/>
</dbReference>
<evidence type="ECO:0000256" key="1">
    <source>
        <dbReference type="ARBA" id="ARBA00004651"/>
    </source>
</evidence>
<keyword evidence="4 7" id="KW-0812">Transmembrane</keyword>
<protein>
    <submittedName>
        <fullName evidence="8">MFS transporter</fullName>
    </submittedName>
</protein>
<proteinExistence type="predicted"/>
<dbReference type="InterPro" id="IPR010290">
    <property type="entry name" value="TM_effector"/>
</dbReference>
<reference evidence="8 9" key="1">
    <citation type="submission" date="2024-09" db="EMBL/GenBank/DDBJ databases">
        <authorList>
            <person name="Lee S.D."/>
        </authorList>
    </citation>
    <scope>NUCLEOTIDE SEQUENCE [LARGE SCALE GENOMIC DNA]</scope>
    <source>
        <strain evidence="8 9">N1-1</strain>
    </source>
</reference>
<keyword evidence="6 7" id="KW-0472">Membrane</keyword>
<dbReference type="Proteomes" id="UP001592582">
    <property type="component" value="Unassembled WGS sequence"/>
</dbReference>
<evidence type="ECO:0000256" key="4">
    <source>
        <dbReference type="ARBA" id="ARBA00022692"/>
    </source>
</evidence>
<name>A0ABV6VKU1_9ACTN</name>
<dbReference type="EMBL" id="JBHEZX010000022">
    <property type="protein sequence ID" value="MFC1414202.1"/>
    <property type="molecule type" value="Genomic_DNA"/>
</dbReference>
<feature type="transmembrane region" description="Helical" evidence="7">
    <location>
        <begin position="25"/>
        <end position="49"/>
    </location>
</feature>
<dbReference type="Pfam" id="PF05977">
    <property type="entry name" value="MFS_3"/>
    <property type="match status" value="1"/>
</dbReference>
<dbReference type="Gene3D" id="1.20.1250.20">
    <property type="entry name" value="MFS general substrate transporter like domains"/>
    <property type="match status" value="1"/>
</dbReference>
<feature type="transmembrane region" description="Helical" evidence="7">
    <location>
        <begin position="266"/>
        <end position="286"/>
    </location>
</feature>
<feature type="transmembrane region" description="Helical" evidence="7">
    <location>
        <begin position="355"/>
        <end position="375"/>
    </location>
</feature>
<feature type="transmembrane region" description="Helical" evidence="7">
    <location>
        <begin position="55"/>
        <end position="76"/>
    </location>
</feature>
<keyword evidence="9" id="KW-1185">Reference proteome</keyword>
<evidence type="ECO:0000256" key="2">
    <source>
        <dbReference type="ARBA" id="ARBA00022448"/>
    </source>
</evidence>
<evidence type="ECO:0000256" key="3">
    <source>
        <dbReference type="ARBA" id="ARBA00022475"/>
    </source>
</evidence>
<keyword evidence="5 7" id="KW-1133">Transmembrane helix</keyword>
<organism evidence="8 9">
    <name type="scientific">Streptacidiphilus alkalitolerans</name>
    <dbReference type="NCBI Taxonomy" id="3342712"/>
    <lineage>
        <taxon>Bacteria</taxon>
        <taxon>Bacillati</taxon>
        <taxon>Actinomycetota</taxon>
        <taxon>Actinomycetes</taxon>
        <taxon>Kitasatosporales</taxon>
        <taxon>Streptomycetaceae</taxon>
        <taxon>Streptacidiphilus</taxon>
    </lineage>
</organism>
<keyword evidence="2" id="KW-0813">Transport</keyword>
<gene>
    <name evidence="8" type="ORF">ACEZDG_33570</name>
</gene>
<feature type="transmembrane region" description="Helical" evidence="7">
    <location>
        <begin position="306"/>
        <end position="334"/>
    </location>
</feature>
<comment type="subcellular location">
    <subcellularLocation>
        <location evidence="1">Cell membrane</location>
        <topology evidence="1">Multi-pass membrane protein</topology>
    </subcellularLocation>
</comment>
<dbReference type="SUPFAM" id="SSF103473">
    <property type="entry name" value="MFS general substrate transporter"/>
    <property type="match status" value="1"/>
</dbReference>
<comment type="caution">
    <text evidence="8">The sequence shown here is derived from an EMBL/GenBank/DDBJ whole genome shotgun (WGS) entry which is preliminary data.</text>
</comment>
<dbReference type="PANTHER" id="PTHR23513:SF11">
    <property type="entry name" value="STAPHYLOFERRIN A TRANSPORTER"/>
    <property type="match status" value="1"/>
</dbReference>
<evidence type="ECO:0000256" key="7">
    <source>
        <dbReference type="SAM" id="Phobius"/>
    </source>
</evidence>
<evidence type="ECO:0000313" key="8">
    <source>
        <dbReference type="EMBL" id="MFC1414202.1"/>
    </source>
</evidence>
<accession>A0ABV6VKU1</accession>
<dbReference type="CDD" id="cd06173">
    <property type="entry name" value="MFS_MefA_like"/>
    <property type="match status" value="1"/>
</dbReference>
<feature type="transmembrane region" description="Helical" evidence="7">
    <location>
        <begin position="235"/>
        <end position="254"/>
    </location>
</feature>
<evidence type="ECO:0000256" key="6">
    <source>
        <dbReference type="ARBA" id="ARBA00023136"/>
    </source>
</evidence>
<feature type="transmembrane region" description="Helical" evidence="7">
    <location>
        <begin position="88"/>
        <end position="106"/>
    </location>
</feature>
<feature type="transmembrane region" description="Helical" evidence="7">
    <location>
        <begin position="172"/>
        <end position="198"/>
    </location>
</feature>
<evidence type="ECO:0000313" key="9">
    <source>
        <dbReference type="Proteomes" id="UP001592582"/>
    </source>
</evidence>
<dbReference type="PANTHER" id="PTHR23513">
    <property type="entry name" value="INTEGRAL MEMBRANE EFFLUX PROTEIN-RELATED"/>
    <property type="match status" value="1"/>
</dbReference>
<feature type="transmembrane region" description="Helical" evidence="7">
    <location>
        <begin position="381"/>
        <end position="402"/>
    </location>
</feature>
<evidence type="ECO:0000256" key="5">
    <source>
        <dbReference type="ARBA" id="ARBA00022989"/>
    </source>
</evidence>
<keyword evidence="3" id="KW-1003">Cell membrane</keyword>